<dbReference type="Proteomes" id="UP000002971">
    <property type="component" value="Unassembled WGS sequence"/>
</dbReference>
<dbReference type="Gene3D" id="2.60.40.1710">
    <property type="entry name" value="Subtilisin-like superfamily"/>
    <property type="match status" value="1"/>
</dbReference>
<gene>
    <name evidence="15" type="ORF">LRU_01594</name>
</gene>
<evidence type="ECO:0000313" key="16">
    <source>
        <dbReference type="Proteomes" id="UP000002971"/>
    </source>
</evidence>
<accession>F7R1M0</accession>
<keyword evidence="5" id="KW-0677">Repeat</keyword>
<dbReference type="CDD" id="cd07475">
    <property type="entry name" value="Peptidases_S8_C5a_Peptidase"/>
    <property type="match status" value="1"/>
</dbReference>
<dbReference type="Gene3D" id="3.40.50.200">
    <property type="entry name" value="Peptidase S8/S53 domain"/>
    <property type="match status" value="1"/>
</dbReference>
<evidence type="ECO:0000256" key="6">
    <source>
        <dbReference type="ARBA" id="ARBA00022801"/>
    </source>
</evidence>
<dbReference type="InterPro" id="IPR013783">
    <property type="entry name" value="Ig-like_fold"/>
</dbReference>
<dbReference type="GO" id="GO:0016020">
    <property type="term" value="C:membrane"/>
    <property type="evidence" value="ECO:0007669"/>
    <property type="project" value="InterPro"/>
</dbReference>
<dbReference type="PROSITE" id="PS00138">
    <property type="entry name" value="SUBTILASE_SER"/>
    <property type="match status" value="1"/>
</dbReference>
<keyword evidence="6 9" id="KW-0378">Hydrolase</keyword>
<evidence type="ECO:0000256" key="8">
    <source>
        <dbReference type="PIRSR" id="PIRSR615500-1"/>
    </source>
</evidence>
<dbReference type="InterPro" id="IPR051048">
    <property type="entry name" value="Peptidase_S8/S53_subtilisin"/>
</dbReference>
<dbReference type="Pfam" id="PF00082">
    <property type="entry name" value="Peptidase_S8"/>
    <property type="match status" value="1"/>
</dbReference>
<feature type="region of interest" description="Disordered" evidence="11">
    <location>
        <begin position="390"/>
        <end position="413"/>
    </location>
</feature>
<feature type="compositionally biased region" description="Low complexity" evidence="11">
    <location>
        <begin position="390"/>
        <end position="399"/>
    </location>
</feature>
<feature type="active site" description="Charge relay system" evidence="8 9">
    <location>
        <position position="289"/>
    </location>
</feature>
<comment type="similarity">
    <text evidence="1 9 10">Belongs to the peptidase S8 family.</text>
</comment>
<dbReference type="GO" id="GO:0006508">
    <property type="term" value="P:proteolysis"/>
    <property type="evidence" value="ECO:0007669"/>
    <property type="project" value="UniProtKB-KW"/>
</dbReference>
<evidence type="ECO:0000256" key="2">
    <source>
        <dbReference type="ARBA" id="ARBA00022525"/>
    </source>
</evidence>
<protein>
    <submittedName>
        <fullName evidence="15">Proteinase B</fullName>
    </submittedName>
</protein>
<dbReference type="GO" id="GO:0004252">
    <property type="term" value="F:serine-type endopeptidase activity"/>
    <property type="evidence" value="ECO:0007669"/>
    <property type="project" value="UniProtKB-UniRule"/>
</dbReference>
<evidence type="ECO:0000256" key="1">
    <source>
        <dbReference type="ARBA" id="ARBA00011073"/>
    </source>
</evidence>
<dbReference type="PROSITE" id="PS00136">
    <property type="entry name" value="SUBTILASE_ASP"/>
    <property type="match status" value="1"/>
</dbReference>
<dbReference type="PANTHER" id="PTHR43399">
    <property type="entry name" value="SUBTILISIN-RELATED"/>
    <property type="match status" value="1"/>
</dbReference>
<feature type="compositionally biased region" description="Gly residues" evidence="11">
    <location>
        <begin position="1658"/>
        <end position="1670"/>
    </location>
</feature>
<dbReference type="Gene3D" id="2.60.40.10">
    <property type="entry name" value="Immunoglobulins"/>
    <property type="match status" value="2"/>
</dbReference>
<evidence type="ECO:0000256" key="11">
    <source>
        <dbReference type="SAM" id="MobiDB-lite"/>
    </source>
</evidence>
<dbReference type="InterPro" id="IPR003137">
    <property type="entry name" value="PA_domain"/>
</dbReference>
<dbReference type="PRINTS" id="PR00723">
    <property type="entry name" value="SUBTILISIN"/>
</dbReference>
<evidence type="ECO:0000313" key="15">
    <source>
        <dbReference type="EMBL" id="EGM51282.1"/>
    </source>
</evidence>
<dbReference type="SUPFAM" id="SSF52025">
    <property type="entry name" value="PA domain"/>
    <property type="match status" value="1"/>
</dbReference>
<sequence>MKDDKSVSNSSRADKALHLIAATVLCGAVLNAPIEALSLQSSVSADVVSQSSKSRQILTKYLQEKHKQKAKIDRQKFLEAIKEQQEAKGQTSRTDENSKVRVIVTLDADAAVDHTAKPTGSTESVKKIEKAVDKVKGAQADVRKQVEKISGSNVKRSFGYLVNGFSIDVKVSDLQKIQDLKGVASVKPVRVYYPADSSANEMADVQKVWQNHKLKGEGMVVSIIDTGIDYNHKDLKLDAGTKTALSKNSVEAKAKEFGHGKFYTDKVPYGYNYADGNDNVIDNGNGDMHGQHVAGIAAANGTGADSVKGVAPDAQLLAMKVFSNNGSIKGCYDDDLIAAIEDSVKLGANVINMSLGSVSSNVDENDPEQSAVRKASEQGVLCVISAGNSGVSTSTGSGNPDQQFDSDELSTVGAPGISPEALTVASSENEKVVSPTMRDASGNVKFDSIADLTDGSTVINQQETDYAQMTGEHKVVSVGTGSEDEYDGKDVKGQIALVKRGAITFSEKANNAKAHGAVGVIIYNNVGTDLISMAIDDKTFPTVGASLADGEKLEETAAAGKTINLKFERQLVTNVSSGKMSDFSSWGPTPALDFKPEISAPGGKIYSLANNDKYQQMSGTSMASPFVAGSEALVLQGIKNRNLGLSGKALTTFAKNSVLNTATPMKDKEHTKEIISPRRQGAGQINVDRAVKNNVSATYDKTGLGTVSLKEIGLSASFTVTLHNYGSKDETYSFNDYGGVYRQKTDDNGEIYDTKIDKAKISTDKNAITVKAGESKQVTFNLSLPQGFEKQQFVEGYVGFEGKGDAPNLVVPYMGFYGTYSKGRIVGKMLYEDDWNLPTYAGFLTTNDGNVPGLYYDDEKGRYNVDTGSVAFSPKNEDGINDYVEPSLYYLRNYKKSEYQIVDKDGKVVKNLGTDYDGVKDYYSASSGKWTTHNEGKWDGTLKDKNGREQYAPDGTYQYKITTTPVTDGDKQVSCVKFKIDNTAPSIKDLKIREDGRVEFSATDGKGVGVEDVALLVNDNVVKTDLTLDRKTNKYVTKDSVASEFVSGRNYVYASAQDKAGNIGFSATSQVKDAEGVLYFNVGNDTTITQNTEGFDSEKKTFDVSGTYEPNETFFINGQEVKTDGEGYFTASVSVKAGDNVLTASKDKDGKNVLSSVKFKADLSSARISVDGLDEAMKTVTAPASTYKLTGSVEDAKSLTLKNESTKESATDVQIVGGKFSQDLNLNYGDNVYTLTAVSENGNVSTKTFNVRTTDSTTYNGSVIDFDNLESGVTVVGKTTTGYDAEKGELTITGKLKYPVDVFKIQGKDVQYDKNTLAFSYTATGITNGSKSLPVFIQSSKLNEGKPVVDYGFILWVDGTAPSLQFEKMTADANGNLTAYTNKNPYELKAKINDNLSGYLLNVDGDAAFTDKDYYLFNEDFFKGRSAADVSYGIDPVVEGTKKVAVSLKDSAGNATDASFTLAHHAAVLKAPVVTPNTSKKAQTVVLSAAGADFDKNYEAPKLYVSTDGSTWSEVPDGKYSVATNGEYQFKYADVYGNESETTKVGVNNVVNAIYSDPTVKLSSTDGSQESVTVTLGFAKEDTDQTFNHLRYRFEGEAEWKNYDKPFTVDKDAVVEFQSYDDAGNESQVLKTNVIVKKSEQTTGKGSEDDDKRPGSGQTAGNGSNNGGKSEGNPDVGAKPSSGQTAGNGSNNGGKSEGNPDVDAKPGSSNVSANGKENSSTGSNGKESPATGDDVKNYTVPGLITLAFSGVLAVMGLKKRKED</sequence>
<feature type="domain" description="C5a peptidase/Subtilisin-like protease SBT2-like Fn3-like" evidence="14">
    <location>
        <begin position="707"/>
        <end position="814"/>
    </location>
</feature>
<name>F7R1M0_9LACO</name>
<dbReference type="InterPro" id="IPR023828">
    <property type="entry name" value="Peptidase_S8_Ser-AS"/>
</dbReference>
<organism evidence="15 16">
    <name type="scientific">Ligilactobacillus ruminis SPM0211</name>
    <dbReference type="NCBI Taxonomy" id="1040964"/>
    <lineage>
        <taxon>Bacteria</taxon>
        <taxon>Bacillati</taxon>
        <taxon>Bacillota</taxon>
        <taxon>Bacilli</taxon>
        <taxon>Lactobacillales</taxon>
        <taxon>Lactobacillaceae</taxon>
        <taxon>Ligilactobacillus</taxon>
    </lineage>
</organism>
<feature type="domain" description="PA" evidence="13">
    <location>
        <begin position="482"/>
        <end position="553"/>
    </location>
</feature>
<keyword evidence="4" id="KW-0732">Signal</keyword>
<comment type="caution">
    <text evidence="15">The sequence shown here is derived from an EMBL/GenBank/DDBJ whole genome shotgun (WGS) entry which is preliminary data.</text>
</comment>
<evidence type="ECO:0000256" key="5">
    <source>
        <dbReference type="ARBA" id="ARBA00022737"/>
    </source>
</evidence>
<dbReference type="Gene3D" id="3.50.30.30">
    <property type="match status" value="1"/>
</dbReference>
<dbReference type="EMBL" id="AFOJ01000006">
    <property type="protein sequence ID" value="EGM51282.1"/>
    <property type="molecule type" value="Genomic_DNA"/>
</dbReference>
<dbReference type="CDD" id="cd02133">
    <property type="entry name" value="PA_C5a_like"/>
    <property type="match status" value="1"/>
</dbReference>
<keyword evidence="3 9" id="KW-0645">Protease</keyword>
<evidence type="ECO:0000256" key="10">
    <source>
        <dbReference type="RuleBase" id="RU003355"/>
    </source>
</evidence>
<feature type="compositionally biased region" description="Polar residues" evidence="11">
    <location>
        <begin position="1707"/>
        <end position="1726"/>
    </location>
</feature>
<evidence type="ECO:0000256" key="4">
    <source>
        <dbReference type="ARBA" id="ARBA00022729"/>
    </source>
</evidence>
<dbReference type="InterPro" id="IPR010435">
    <property type="entry name" value="C5a/SBT2-like_Fn3"/>
</dbReference>
<evidence type="ECO:0000259" key="14">
    <source>
        <dbReference type="Pfam" id="PF06280"/>
    </source>
</evidence>
<evidence type="ECO:0000256" key="7">
    <source>
        <dbReference type="ARBA" id="ARBA00022825"/>
    </source>
</evidence>
<dbReference type="PROSITE" id="PS51892">
    <property type="entry name" value="SUBTILASE"/>
    <property type="match status" value="1"/>
</dbReference>
<dbReference type="InterPro" id="IPR036852">
    <property type="entry name" value="Peptidase_S8/S53_dom_sf"/>
</dbReference>
<dbReference type="SUPFAM" id="SSF52743">
    <property type="entry name" value="Subtilisin-like"/>
    <property type="match status" value="1"/>
</dbReference>
<dbReference type="InterPro" id="IPR000209">
    <property type="entry name" value="Peptidase_S8/S53_dom"/>
</dbReference>
<dbReference type="PANTHER" id="PTHR43399:SF4">
    <property type="entry name" value="CELL WALL-ASSOCIATED PROTEASE"/>
    <property type="match status" value="1"/>
</dbReference>
<evidence type="ECO:0000256" key="3">
    <source>
        <dbReference type="ARBA" id="ARBA00022670"/>
    </source>
</evidence>
<dbReference type="InterPro" id="IPR023827">
    <property type="entry name" value="Peptidase_S8_Asp-AS"/>
</dbReference>
<evidence type="ECO:0000259" key="12">
    <source>
        <dbReference type="Pfam" id="PF00082"/>
    </source>
</evidence>
<dbReference type="Pfam" id="PF02225">
    <property type="entry name" value="PA"/>
    <property type="match status" value="1"/>
</dbReference>
<feature type="region of interest" description="Disordered" evidence="11">
    <location>
        <begin position="1631"/>
        <end position="1737"/>
    </location>
</feature>
<evidence type="ECO:0000259" key="13">
    <source>
        <dbReference type="Pfam" id="PF02225"/>
    </source>
</evidence>
<feature type="domain" description="Peptidase S8/S53" evidence="12">
    <location>
        <begin position="216"/>
        <end position="683"/>
    </location>
</feature>
<evidence type="ECO:0000256" key="9">
    <source>
        <dbReference type="PROSITE-ProRule" id="PRU01240"/>
    </source>
</evidence>
<reference evidence="15 16" key="1">
    <citation type="journal article" date="2011" name="J. Bacteriol.">
        <title>Genome Sequence of Lactobacillus ruminis SPM0211, Isolated from a Fecal Sample from a Healthy Korean.</title>
        <authorList>
            <person name="Lee S."/>
            <person name="Cho Y.J."/>
            <person name="Lee A.H."/>
            <person name="Chun J."/>
            <person name="Ha N.J."/>
            <person name="Ko G."/>
        </authorList>
    </citation>
    <scope>NUCLEOTIDE SEQUENCE [LARGE SCALE GENOMIC DNA]</scope>
    <source>
        <strain evidence="15 16">SPM0211</strain>
    </source>
</reference>
<proteinExistence type="inferred from homology"/>
<keyword evidence="2" id="KW-0964">Secreted</keyword>
<feature type="active site" description="Charge relay system" evidence="8 9">
    <location>
        <position position="621"/>
    </location>
</feature>
<keyword evidence="7 9" id="KW-0720">Serine protease</keyword>
<dbReference type="InterPro" id="IPR034216">
    <property type="entry name" value="C5a_Peptidase"/>
</dbReference>
<dbReference type="Pfam" id="PF06280">
    <property type="entry name" value="fn3_5"/>
    <property type="match status" value="1"/>
</dbReference>
<dbReference type="InterPro" id="IPR015500">
    <property type="entry name" value="Peptidase_S8_subtilisin-rel"/>
</dbReference>
<dbReference type="RefSeq" id="WP_003695905.1">
    <property type="nucleotide sequence ID" value="NZ_AFOJ01000006.1"/>
</dbReference>
<feature type="active site" description="Charge relay system" evidence="8 9">
    <location>
        <position position="225"/>
    </location>
</feature>
<dbReference type="InterPro" id="IPR046450">
    <property type="entry name" value="PA_dom_sf"/>
</dbReference>